<dbReference type="Gene3D" id="1.10.10.10">
    <property type="entry name" value="Winged helix-like DNA-binding domain superfamily/Winged helix DNA-binding domain"/>
    <property type="match status" value="1"/>
</dbReference>
<evidence type="ECO:0000259" key="2">
    <source>
        <dbReference type="Pfam" id="PF00538"/>
    </source>
</evidence>
<gene>
    <name evidence="3" type="ORF">HZH68_006941</name>
</gene>
<dbReference type="Pfam" id="PF00538">
    <property type="entry name" value="Linker_histone"/>
    <property type="match status" value="1"/>
</dbReference>
<reference evidence="3" key="1">
    <citation type="journal article" date="2020" name="G3 (Bethesda)">
        <title>High-Quality Assemblies for Three Invasive Social Wasps from the &lt;i&gt;Vespula&lt;/i&gt; Genus.</title>
        <authorList>
            <person name="Harrop T.W.R."/>
            <person name="Guhlin J."/>
            <person name="McLaughlin G.M."/>
            <person name="Permina E."/>
            <person name="Stockwell P."/>
            <person name="Gilligan J."/>
            <person name="Le Lec M.F."/>
            <person name="Gruber M.A.M."/>
            <person name="Quinn O."/>
            <person name="Lovegrove M."/>
            <person name="Duncan E.J."/>
            <person name="Remnant E.J."/>
            <person name="Van Eeckhoven J."/>
            <person name="Graham B."/>
            <person name="Knapp R.A."/>
            <person name="Langford K.W."/>
            <person name="Kronenberg Z."/>
            <person name="Press M.O."/>
            <person name="Eacker S.M."/>
            <person name="Wilson-Rankin E.E."/>
            <person name="Purcell J."/>
            <person name="Lester P.J."/>
            <person name="Dearden P.K."/>
        </authorList>
    </citation>
    <scope>NUCLEOTIDE SEQUENCE</scope>
    <source>
        <strain evidence="3">Linc-1</strain>
    </source>
</reference>
<evidence type="ECO:0000313" key="4">
    <source>
        <dbReference type="Proteomes" id="UP000617340"/>
    </source>
</evidence>
<evidence type="ECO:0000313" key="3">
    <source>
        <dbReference type="EMBL" id="KAF7401121.1"/>
    </source>
</evidence>
<dbReference type="Proteomes" id="UP000617340">
    <property type="component" value="Unassembled WGS sequence"/>
</dbReference>
<dbReference type="GO" id="GO:0003677">
    <property type="term" value="F:DNA binding"/>
    <property type="evidence" value="ECO:0007669"/>
    <property type="project" value="InterPro"/>
</dbReference>
<dbReference type="GO" id="GO:0006334">
    <property type="term" value="P:nucleosome assembly"/>
    <property type="evidence" value="ECO:0007669"/>
    <property type="project" value="InterPro"/>
</dbReference>
<sequence length="230" mass="26797">MVILTAKTLALVISAIKELREMKGSTSREILNYITSTYSVPSETARRQVGRSCLNALSYHSSGVLFHVNYELFDWNKNMQVALKRGVAYGILKKSGVHYSLPTDTQAECEEIAKQELGLLDRYCRRKQRKKKRGCKSRRRPKRRSCRCKKKRRSSRRRSRCKPRRPRKRSKCSCRKRGIYPRRSMSPLSKIENLSLKPRIENNDRNECENSSHSSIPSVGRRDHDMSLSY</sequence>
<feature type="domain" description="H15" evidence="2">
    <location>
        <begin position="8"/>
        <end position="49"/>
    </location>
</feature>
<dbReference type="InterPro" id="IPR005818">
    <property type="entry name" value="Histone_H1/H5_H15"/>
</dbReference>
<comment type="caution">
    <text evidence="3">The sequence shown here is derived from an EMBL/GenBank/DDBJ whole genome shotgun (WGS) entry which is preliminary data.</text>
</comment>
<dbReference type="EMBL" id="JACSDZ010000006">
    <property type="protein sequence ID" value="KAF7401121.1"/>
    <property type="molecule type" value="Genomic_DNA"/>
</dbReference>
<accession>A0A834K6R0</accession>
<evidence type="ECO:0000256" key="1">
    <source>
        <dbReference type="SAM" id="MobiDB-lite"/>
    </source>
</evidence>
<organism evidence="3 4">
    <name type="scientific">Vespula germanica</name>
    <name type="common">German yellow jacket</name>
    <name type="synonym">Paravespula germanica</name>
    <dbReference type="NCBI Taxonomy" id="30212"/>
    <lineage>
        <taxon>Eukaryota</taxon>
        <taxon>Metazoa</taxon>
        <taxon>Ecdysozoa</taxon>
        <taxon>Arthropoda</taxon>
        <taxon>Hexapoda</taxon>
        <taxon>Insecta</taxon>
        <taxon>Pterygota</taxon>
        <taxon>Neoptera</taxon>
        <taxon>Endopterygota</taxon>
        <taxon>Hymenoptera</taxon>
        <taxon>Apocrita</taxon>
        <taxon>Aculeata</taxon>
        <taxon>Vespoidea</taxon>
        <taxon>Vespidae</taxon>
        <taxon>Vespinae</taxon>
        <taxon>Vespula</taxon>
    </lineage>
</organism>
<dbReference type="GO" id="GO:0000786">
    <property type="term" value="C:nucleosome"/>
    <property type="evidence" value="ECO:0007669"/>
    <property type="project" value="InterPro"/>
</dbReference>
<protein>
    <recommendedName>
        <fullName evidence="2">H15 domain-containing protein</fullName>
    </recommendedName>
</protein>
<keyword evidence="4" id="KW-1185">Reference proteome</keyword>
<dbReference type="AlphaFoldDB" id="A0A834K6R0"/>
<feature type="region of interest" description="Disordered" evidence="1">
    <location>
        <begin position="130"/>
        <end position="172"/>
    </location>
</feature>
<feature type="compositionally biased region" description="Basic and acidic residues" evidence="1">
    <location>
        <begin position="220"/>
        <end position="230"/>
    </location>
</feature>
<proteinExistence type="predicted"/>
<name>A0A834K6R0_VESGE</name>
<feature type="region of interest" description="Disordered" evidence="1">
    <location>
        <begin position="202"/>
        <end position="230"/>
    </location>
</feature>
<dbReference type="InterPro" id="IPR036388">
    <property type="entry name" value="WH-like_DNA-bd_sf"/>
</dbReference>